<dbReference type="InterPro" id="IPR037219">
    <property type="entry name" value="Peptidase_M41-like"/>
</dbReference>
<dbReference type="Pfam" id="PF06480">
    <property type="entry name" value="FtsH_ext"/>
    <property type="match status" value="1"/>
</dbReference>
<keyword evidence="8 15" id="KW-0378">Hydrolase</keyword>
<dbReference type="PATRIC" id="fig|1262449.3.peg.3105"/>
<comment type="subcellular location">
    <subcellularLocation>
        <location evidence="15">Cell membrane</location>
        <topology evidence="15">Multi-pass membrane protein</topology>
        <orientation evidence="15">Cytoplasmic side</orientation>
    </subcellularLocation>
    <subcellularLocation>
        <location evidence="1">Membrane</location>
    </subcellularLocation>
</comment>
<feature type="binding site" evidence="15">
    <location>
        <position position="416"/>
    </location>
    <ligand>
        <name>Zn(2+)</name>
        <dbReference type="ChEBI" id="CHEBI:29105"/>
        <note>catalytic</note>
    </ligand>
</feature>
<dbReference type="PANTHER" id="PTHR23076">
    <property type="entry name" value="METALLOPROTEASE M41 FTSH"/>
    <property type="match status" value="1"/>
</dbReference>
<comment type="function">
    <text evidence="15">Acts as a processive, ATP-dependent zinc metallopeptidase for both cytoplasmic and membrane proteins. Plays a role in the quality control of integral membrane proteins.</text>
</comment>
<keyword evidence="3 15" id="KW-1003">Cell membrane</keyword>
<evidence type="ECO:0000313" key="21">
    <source>
        <dbReference type="Proteomes" id="UP000030905"/>
    </source>
</evidence>
<dbReference type="EC" id="3.4.24.-" evidence="15"/>
<reference evidence="19 20" key="3">
    <citation type="journal article" name="Genome Announc.">
        <title>Improved Draft Genome Sequence of Clostridium pasteurianum Strain ATCC 6013 (DSM 525) Using a Hybrid Next-Generation Sequencing Approach.</title>
        <authorList>
            <person name="Pyne M.E."/>
            <person name="Utturkar S."/>
            <person name="Brown S.D."/>
            <person name="Moo-Young M."/>
            <person name="Chung D.A."/>
            <person name="Chou C.P."/>
        </authorList>
    </citation>
    <scope>NUCLEOTIDE SEQUENCE [LARGE SCALE GENOMIC DNA]</scope>
    <source>
        <strain evidence="19 20">ATCC 6013</strain>
    </source>
</reference>
<dbReference type="Gene3D" id="3.40.50.300">
    <property type="entry name" value="P-loop containing nucleotide triphosphate hydrolases"/>
    <property type="match status" value="1"/>
</dbReference>
<comment type="similarity">
    <text evidence="14 15">In the central section; belongs to the AAA ATPase family.</text>
</comment>
<comment type="caution">
    <text evidence="15">Lacks conserved residue(s) required for the propagation of feature annotation.</text>
</comment>
<feature type="domain" description="AAA+ ATPase" evidence="17">
    <location>
        <begin position="182"/>
        <end position="321"/>
    </location>
</feature>
<dbReference type="Pfam" id="PF01434">
    <property type="entry name" value="Peptidase_M41"/>
    <property type="match status" value="1"/>
</dbReference>
<reference evidence="18 21" key="1">
    <citation type="journal article" date="2015" name="Genome Announc.">
        <title>Complete Genome Sequence of the Nitrogen-Fixing and Solvent-Producing Clostridium pasteurianum DSM 525.</title>
        <authorList>
            <person name="Poehlein A."/>
            <person name="Grosse-Honebrink A."/>
            <person name="Zhang Y."/>
            <person name="Minton N.P."/>
            <person name="Daniel R."/>
        </authorList>
    </citation>
    <scope>NUCLEOTIDE SEQUENCE [LARGE SCALE GENOMIC DNA]</scope>
    <source>
        <strain evidence="18">DSM 525</strain>
        <strain evidence="21">DSM 525 / ATCC 6013</strain>
    </source>
</reference>
<sequence length="579" mass="63519">MYKLKNKYLLIPLITAAISLVLLIIFNLSSGSIKDKLYLDFEKDLASHKVSQVSLTNSPNIDVKLKDGTIYKTDNPRTDTFKADLLGKGVKVSEKSLSYNRDVAPVSVLSLSIVTIIVMLIKSSNVASKSLFSVDALSTDAVEDIGFNFKNVAGNEEAKESVKDVVDFLKNPEKYNSYGARMPKGIILYGEPGTGKTLLAKAVAGEAGVPFYAMSGSDFIQVYVGVGASRVRQLFKKARAHGKAVIFIDEIDAIGKKRDSSKAGGSDERDQTLNALLTEMSGFNEKEGIIVMAATNRLDMLDSALLRPGRFDRHIEIVLPDLNARKEILSLHLKNKPVAGVNIDDLARKTSYFSGAKLENLVNEAAILACKSNSKFIENIHFDKAYSIVIAGYEKINRSNISDKDKSITAFHESGHALVSLKTLPGEKVSKVTIIPSTKGAGGYTLSIPEDKLYQNKDYIMKRIMVLLAGRAAEDIIFGKDFITTGAYNDFKESTRLVTNMVTQYGMGETLGLLNLSELSNINYNPGNDIVNECKNIINSLYNETKNVLLLNKDILDKLASELLDKETLNEADLLNIVK</sequence>
<dbReference type="eggNOG" id="COG0465">
    <property type="taxonomic scope" value="Bacteria"/>
</dbReference>
<keyword evidence="7 15" id="KW-0547">Nucleotide-binding</keyword>
<comment type="similarity">
    <text evidence="16">Belongs to the AAA ATPase family.</text>
</comment>
<dbReference type="InterPro" id="IPR000642">
    <property type="entry name" value="Peptidase_M41"/>
</dbReference>
<evidence type="ECO:0000256" key="11">
    <source>
        <dbReference type="ARBA" id="ARBA00022989"/>
    </source>
</evidence>
<keyword evidence="12 15" id="KW-0482">Metalloprotease</keyword>
<dbReference type="GO" id="GO:0006508">
    <property type="term" value="P:proteolysis"/>
    <property type="evidence" value="ECO:0007669"/>
    <property type="project" value="UniProtKB-KW"/>
</dbReference>
<dbReference type="EMBL" id="CP009268">
    <property type="protein sequence ID" value="AJA53270.1"/>
    <property type="molecule type" value="Genomic_DNA"/>
</dbReference>
<feature type="binding site" evidence="15">
    <location>
        <position position="490"/>
    </location>
    <ligand>
        <name>Zn(2+)</name>
        <dbReference type="ChEBI" id="CHEBI:29105"/>
        <note>catalytic</note>
    </ligand>
</feature>
<dbReference type="InterPro" id="IPR005936">
    <property type="entry name" value="FtsH"/>
</dbReference>
<proteinExistence type="inferred from homology"/>
<dbReference type="InterPro" id="IPR027417">
    <property type="entry name" value="P-loop_NTPase"/>
</dbReference>
<keyword evidence="5 15" id="KW-0812">Transmembrane</keyword>
<feature type="transmembrane region" description="Helical" evidence="15">
    <location>
        <begin position="9"/>
        <end position="29"/>
    </location>
</feature>
<dbReference type="CDD" id="cd19501">
    <property type="entry name" value="RecA-like_FtsH"/>
    <property type="match status" value="1"/>
</dbReference>
<keyword evidence="4 15" id="KW-0645">Protease</keyword>
<dbReference type="GO" id="GO:0005524">
    <property type="term" value="F:ATP binding"/>
    <property type="evidence" value="ECO:0007669"/>
    <property type="project" value="UniProtKB-UniRule"/>
</dbReference>
<feature type="active site" evidence="15">
    <location>
        <position position="413"/>
    </location>
</feature>
<keyword evidence="13 15" id="KW-0472">Membrane</keyword>
<dbReference type="Gene3D" id="1.10.8.60">
    <property type="match status" value="1"/>
</dbReference>
<dbReference type="InterPro" id="IPR041569">
    <property type="entry name" value="AAA_lid_3"/>
</dbReference>
<evidence type="ECO:0000313" key="19">
    <source>
        <dbReference type="EMBL" id="KRU14704.1"/>
    </source>
</evidence>
<evidence type="ECO:0000256" key="2">
    <source>
        <dbReference type="ARBA" id="ARBA00010044"/>
    </source>
</evidence>
<dbReference type="Pfam" id="PF17862">
    <property type="entry name" value="AAA_lid_3"/>
    <property type="match status" value="1"/>
</dbReference>
<dbReference type="HAMAP" id="MF_01458">
    <property type="entry name" value="FtsH"/>
    <property type="match status" value="1"/>
</dbReference>
<evidence type="ECO:0000256" key="9">
    <source>
        <dbReference type="ARBA" id="ARBA00022833"/>
    </source>
</evidence>
<dbReference type="AlphaFoldDB" id="A0A0H3J7V6"/>
<gene>
    <name evidence="18" type="primary">ftsH3</name>
    <name evidence="15" type="synonym">ftsH</name>
    <name evidence="18" type="ORF">CLPA_c32160</name>
    <name evidence="19" type="ORF">CP6013_03963</name>
</gene>
<evidence type="ECO:0000256" key="8">
    <source>
        <dbReference type="ARBA" id="ARBA00022801"/>
    </source>
</evidence>
<dbReference type="Gene3D" id="1.20.58.760">
    <property type="entry name" value="Peptidase M41"/>
    <property type="match status" value="1"/>
</dbReference>
<dbReference type="InterPro" id="IPR011546">
    <property type="entry name" value="Pept_M41_FtsH_extracell"/>
</dbReference>
<evidence type="ECO:0000256" key="14">
    <source>
        <dbReference type="ARBA" id="ARBA00061570"/>
    </source>
</evidence>
<dbReference type="KEGG" id="cpae:CPAST_c32160"/>
<accession>A0A0H3J7V6</accession>
<dbReference type="GO" id="GO:0030163">
    <property type="term" value="P:protein catabolic process"/>
    <property type="evidence" value="ECO:0007669"/>
    <property type="project" value="UniProtKB-UniRule"/>
</dbReference>
<dbReference type="GO" id="GO:0016887">
    <property type="term" value="F:ATP hydrolysis activity"/>
    <property type="evidence" value="ECO:0007669"/>
    <property type="project" value="UniProtKB-UniRule"/>
</dbReference>
<dbReference type="KEGG" id="cpat:CLPA_c32160"/>
<dbReference type="GO" id="GO:0005886">
    <property type="term" value="C:plasma membrane"/>
    <property type="evidence" value="ECO:0007669"/>
    <property type="project" value="UniProtKB-SubCell"/>
</dbReference>
<keyword evidence="11 15" id="KW-1133">Transmembrane helix</keyword>
<dbReference type="SMART" id="SM00382">
    <property type="entry name" value="AAA"/>
    <property type="match status" value="1"/>
</dbReference>
<keyword evidence="9 15" id="KW-0862">Zinc</keyword>
<dbReference type="GeneID" id="93075322"/>
<evidence type="ECO:0000259" key="17">
    <source>
        <dbReference type="SMART" id="SM00382"/>
    </source>
</evidence>
<dbReference type="PANTHER" id="PTHR23076:SF97">
    <property type="entry name" value="ATP-DEPENDENT ZINC METALLOPROTEASE YME1L1"/>
    <property type="match status" value="1"/>
</dbReference>
<evidence type="ECO:0000256" key="13">
    <source>
        <dbReference type="ARBA" id="ARBA00023136"/>
    </source>
</evidence>
<evidence type="ECO:0000256" key="6">
    <source>
        <dbReference type="ARBA" id="ARBA00022723"/>
    </source>
</evidence>
<evidence type="ECO:0000256" key="16">
    <source>
        <dbReference type="RuleBase" id="RU003651"/>
    </source>
</evidence>
<protein>
    <recommendedName>
        <fullName evidence="15">ATP-dependent zinc metalloprotease FtsH</fullName>
        <ecNumber evidence="15">3.4.24.-</ecNumber>
    </recommendedName>
</protein>
<evidence type="ECO:0000313" key="18">
    <source>
        <dbReference type="EMBL" id="AJA53270.1"/>
    </source>
</evidence>
<name>A0A0H3J7V6_CLOPA</name>
<evidence type="ECO:0000256" key="3">
    <source>
        <dbReference type="ARBA" id="ARBA00022475"/>
    </source>
</evidence>
<feature type="binding site" evidence="15">
    <location>
        <position position="412"/>
    </location>
    <ligand>
        <name>Zn(2+)</name>
        <dbReference type="ChEBI" id="CHEBI:29105"/>
        <note>catalytic</note>
    </ligand>
</feature>
<dbReference type="GO" id="GO:0004222">
    <property type="term" value="F:metalloendopeptidase activity"/>
    <property type="evidence" value="ECO:0007669"/>
    <property type="project" value="InterPro"/>
</dbReference>
<dbReference type="SUPFAM" id="SSF140990">
    <property type="entry name" value="FtsH protease domain-like"/>
    <property type="match status" value="1"/>
</dbReference>
<dbReference type="InterPro" id="IPR003960">
    <property type="entry name" value="ATPase_AAA_CS"/>
</dbReference>
<dbReference type="SUPFAM" id="SSF52540">
    <property type="entry name" value="P-loop containing nucleoside triphosphate hydrolases"/>
    <property type="match status" value="1"/>
</dbReference>
<dbReference type="Pfam" id="PF00004">
    <property type="entry name" value="AAA"/>
    <property type="match status" value="1"/>
</dbReference>
<dbReference type="GO" id="GO:0004176">
    <property type="term" value="F:ATP-dependent peptidase activity"/>
    <property type="evidence" value="ECO:0007669"/>
    <property type="project" value="InterPro"/>
</dbReference>
<evidence type="ECO:0000256" key="4">
    <source>
        <dbReference type="ARBA" id="ARBA00022670"/>
    </source>
</evidence>
<dbReference type="RefSeq" id="WP_003446706.1">
    <property type="nucleotide sequence ID" value="NZ_ANZB01000012.1"/>
</dbReference>
<evidence type="ECO:0000256" key="15">
    <source>
        <dbReference type="HAMAP-Rule" id="MF_01458"/>
    </source>
</evidence>
<keyword evidence="10 15" id="KW-0067">ATP-binding</keyword>
<organism evidence="18 21">
    <name type="scientific">Clostridium pasteurianum DSM 525 = ATCC 6013</name>
    <dbReference type="NCBI Taxonomy" id="1262449"/>
    <lineage>
        <taxon>Bacteria</taxon>
        <taxon>Bacillati</taxon>
        <taxon>Bacillota</taxon>
        <taxon>Clostridia</taxon>
        <taxon>Eubacteriales</taxon>
        <taxon>Clostridiaceae</taxon>
        <taxon>Clostridium</taxon>
    </lineage>
</organism>
<dbReference type="EMBL" id="JPGY02000001">
    <property type="protein sequence ID" value="KRU14704.1"/>
    <property type="molecule type" value="Genomic_DNA"/>
</dbReference>
<comment type="similarity">
    <text evidence="2 15">In the C-terminal section; belongs to the peptidase M41 family.</text>
</comment>
<dbReference type="Proteomes" id="UP000030905">
    <property type="component" value="Chromosome"/>
</dbReference>
<evidence type="ECO:0000256" key="1">
    <source>
        <dbReference type="ARBA" id="ARBA00004370"/>
    </source>
</evidence>
<evidence type="ECO:0000256" key="7">
    <source>
        <dbReference type="ARBA" id="ARBA00022741"/>
    </source>
</evidence>
<evidence type="ECO:0000313" key="20">
    <source>
        <dbReference type="Proteomes" id="UP000028042"/>
    </source>
</evidence>
<evidence type="ECO:0000256" key="10">
    <source>
        <dbReference type="ARBA" id="ARBA00022840"/>
    </source>
</evidence>
<comment type="subunit">
    <text evidence="15">Homohexamer.</text>
</comment>
<dbReference type="Proteomes" id="UP000028042">
    <property type="component" value="Unassembled WGS sequence"/>
</dbReference>
<dbReference type="PROSITE" id="PS00674">
    <property type="entry name" value="AAA"/>
    <property type="match status" value="1"/>
</dbReference>
<keyword evidence="6 15" id="KW-0479">Metal-binding</keyword>
<keyword evidence="21" id="KW-1185">Reference proteome</keyword>
<dbReference type="FunFam" id="3.40.50.300:FF:000001">
    <property type="entry name" value="ATP-dependent zinc metalloprotease FtsH"/>
    <property type="match status" value="1"/>
</dbReference>
<evidence type="ECO:0000256" key="12">
    <source>
        <dbReference type="ARBA" id="ARBA00023049"/>
    </source>
</evidence>
<feature type="binding site" evidence="15">
    <location>
        <begin position="190"/>
        <end position="197"/>
    </location>
    <ligand>
        <name>ATP</name>
        <dbReference type="ChEBI" id="CHEBI:30616"/>
    </ligand>
</feature>
<dbReference type="FunFam" id="1.10.8.60:FF:000001">
    <property type="entry name" value="ATP-dependent zinc metalloprotease FtsH"/>
    <property type="match status" value="1"/>
</dbReference>
<dbReference type="InterPro" id="IPR003593">
    <property type="entry name" value="AAA+_ATPase"/>
</dbReference>
<evidence type="ECO:0000256" key="5">
    <source>
        <dbReference type="ARBA" id="ARBA00022692"/>
    </source>
</evidence>
<comment type="cofactor">
    <cofactor evidence="15">
        <name>Zn(2+)</name>
        <dbReference type="ChEBI" id="CHEBI:29105"/>
    </cofactor>
    <text evidence="15">Binds 1 zinc ion per subunit.</text>
</comment>
<reference evidence="19" key="2">
    <citation type="submission" date="2015-10" db="EMBL/GenBank/DDBJ databases">
        <title>Improved Draft Genome Sequence of Clostridium pasteurianum Strain ATCC 6013 (DSM 525) Using a Hybrid Next-Generation Sequencing Approach.</title>
        <authorList>
            <person name="Pyne M.E."/>
            <person name="Utturkar S.M."/>
            <person name="Brown S.D."/>
            <person name="Moo-Young M."/>
            <person name="Chung D.A."/>
            <person name="Chou P.C."/>
        </authorList>
    </citation>
    <scope>NUCLEOTIDE SEQUENCE</scope>
    <source>
        <strain evidence="19">ATCC 6013</strain>
    </source>
</reference>
<dbReference type="GO" id="GO:0008270">
    <property type="term" value="F:zinc ion binding"/>
    <property type="evidence" value="ECO:0007669"/>
    <property type="project" value="UniProtKB-UniRule"/>
</dbReference>
<dbReference type="InterPro" id="IPR003959">
    <property type="entry name" value="ATPase_AAA_core"/>
</dbReference>